<dbReference type="InterPro" id="IPR012967">
    <property type="entry name" value="COMT_dimerisation"/>
</dbReference>
<evidence type="ECO:0000256" key="3">
    <source>
        <dbReference type="ARBA" id="ARBA00022691"/>
    </source>
</evidence>
<dbReference type="EMBL" id="CP002117">
    <property type="protein sequence ID" value="ADN36260.1"/>
    <property type="molecule type" value="Genomic_DNA"/>
</dbReference>
<dbReference type="InterPro" id="IPR036388">
    <property type="entry name" value="WH-like_DNA-bd_sf"/>
</dbReference>
<organism evidence="6 7">
    <name type="scientific">Methanolacinia petrolearia (strain DSM 11571 / OCM 486 / SEBR 4847)</name>
    <name type="common">Methanoplanus petrolearius</name>
    <dbReference type="NCBI Taxonomy" id="679926"/>
    <lineage>
        <taxon>Archaea</taxon>
        <taxon>Methanobacteriati</taxon>
        <taxon>Methanobacteriota</taxon>
        <taxon>Stenosarchaea group</taxon>
        <taxon>Methanomicrobia</taxon>
        <taxon>Methanomicrobiales</taxon>
        <taxon>Methanomicrobiaceae</taxon>
        <taxon>Methanolacinia</taxon>
    </lineage>
</organism>
<feature type="domain" description="O-methyltransferase C-terminal" evidence="4">
    <location>
        <begin position="169"/>
        <end position="273"/>
    </location>
</feature>
<evidence type="ECO:0000256" key="1">
    <source>
        <dbReference type="ARBA" id="ARBA00022603"/>
    </source>
</evidence>
<evidence type="ECO:0000313" key="7">
    <source>
        <dbReference type="Proteomes" id="UP000006565"/>
    </source>
</evidence>
<reference evidence="6 7" key="1">
    <citation type="journal article" date="2010" name="Stand. Genomic Sci.">
        <title>Complete genome sequence of Methanoplanus petrolearius type strain (SEBR 4847).</title>
        <authorList>
            <person name="Brambilla E."/>
            <person name="Djao O.D."/>
            <person name="Daligault H."/>
            <person name="Lapidus A."/>
            <person name="Lucas S."/>
            <person name="Hammon N."/>
            <person name="Nolan M."/>
            <person name="Tice H."/>
            <person name="Cheng J.F."/>
            <person name="Han C."/>
            <person name="Tapia R."/>
            <person name="Goodwin L."/>
            <person name="Pitluck S."/>
            <person name="Liolios K."/>
            <person name="Ivanova N."/>
            <person name="Mavromatis K."/>
            <person name="Mikhailova N."/>
            <person name="Pati A."/>
            <person name="Chen A."/>
            <person name="Palaniappan K."/>
            <person name="Land M."/>
            <person name="Hauser L."/>
            <person name="Chang Y.J."/>
            <person name="Jeffries C.D."/>
            <person name="Rohde M."/>
            <person name="Spring S."/>
            <person name="Sikorski J."/>
            <person name="Goker M."/>
            <person name="Woyke T."/>
            <person name="Bristow J."/>
            <person name="Eisen J.A."/>
            <person name="Markowitz V."/>
            <person name="Hugenholtz P."/>
            <person name="Kyrpides N.C."/>
            <person name="Klenk H.P."/>
        </authorList>
    </citation>
    <scope>NUCLEOTIDE SEQUENCE [LARGE SCALE GENOMIC DNA]</scope>
    <source>
        <strain evidence="7">DSM 11571 / OCM 486 / SEBR 4847</strain>
    </source>
</reference>
<evidence type="ECO:0000256" key="2">
    <source>
        <dbReference type="ARBA" id="ARBA00022679"/>
    </source>
</evidence>
<proteinExistence type="predicted"/>
<evidence type="ECO:0000259" key="5">
    <source>
        <dbReference type="Pfam" id="PF08100"/>
    </source>
</evidence>
<dbReference type="Proteomes" id="UP000006565">
    <property type="component" value="Chromosome"/>
</dbReference>
<dbReference type="Pfam" id="PF00891">
    <property type="entry name" value="Methyltransf_2"/>
    <property type="match status" value="1"/>
</dbReference>
<accession>E1RG25</accession>
<dbReference type="Gene3D" id="3.40.50.150">
    <property type="entry name" value="Vaccinia Virus protein VP39"/>
    <property type="match status" value="1"/>
</dbReference>
<evidence type="ECO:0000259" key="4">
    <source>
        <dbReference type="Pfam" id="PF00891"/>
    </source>
</evidence>
<dbReference type="InterPro" id="IPR001077">
    <property type="entry name" value="COMT_C"/>
</dbReference>
<protein>
    <submittedName>
        <fullName evidence="6">Methyltransferase type 12</fullName>
    </submittedName>
</protein>
<name>E1RG25_METP4</name>
<gene>
    <name evidence="6" type="ordered locus">Mpet_1503</name>
</gene>
<dbReference type="AlphaFoldDB" id="E1RG25"/>
<keyword evidence="3" id="KW-0949">S-adenosyl-L-methionine</keyword>
<feature type="domain" description="O-methyltransferase dimerisation" evidence="5">
    <location>
        <begin position="27"/>
        <end position="82"/>
    </location>
</feature>
<sequence length="345" mass="37828">MVNKMKELPEIKESLTGIYDISLSPVRANALAAGAELRIFDHLNSPVTAKKIAEECNYCAETTEEFLNVLVACGLLEKKNSEYLNRPDTRQFLVSDSPTYYGKILLREYHRISMTPAEIIETVKGGPAGPKEEDDMGLEEFWSDYARSIANWERSGSAQKLGEIISKLPQFDSFEHMLDLGGGPGLMGIAVLQHHPSMTGVVFDQPAVAKVAGEFISYYGLDARMTVMGGNYLQDSFGTGYDLILCSCTLNFALGCMDEMVQKIYYALNPGGVFASLHDGIFNEGTAPEFHILNMMSSAFSGFNWGIKKGLIAESMKKAGFEEVTSESIDLDVGPFDLDIAVKGS</sequence>
<dbReference type="SUPFAM" id="SSF46785">
    <property type="entry name" value="Winged helix' DNA-binding domain"/>
    <property type="match status" value="1"/>
</dbReference>
<dbReference type="GO" id="GO:0032259">
    <property type="term" value="P:methylation"/>
    <property type="evidence" value="ECO:0007669"/>
    <property type="project" value="UniProtKB-KW"/>
</dbReference>
<dbReference type="HOGENOM" id="CLU_005533_4_3_2"/>
<dbReference type="PANTHER" id="PTHR43712:SF2">
    <property type="entry name" value="O-METHYLTRANSFERASE CICE"/>
    <property type="match status" value="1"/>
</dbReference>
<dbReference type="GO" id="GO:0008171">
    <property type="term" value="F:O-methyltransferase activity"/>
    <property type="evidence" value="ECO:0007669"/>
    <property type="project" value="InterPro"/>
</dbReference>
<dbReference type="SUPFAM" id="SSF53335">
    <property type="entry name" value="S-adenosyl-L-methionine-dependent methyltransferases"/>
    <property type="match status" value="1"/>
</dbReference>
<keyword evidence="2 6" id="KW-0808">Transferase</keyword>
<dbReference type="GO" id="GO:0046983">
    <property type="term" value="F:protein dimerization activity"/>
    <property type="evidence" value="ECO:0007669"/>
    <property type="project" value="InterPro"/>
</dbReference>
<dbReference type="InterPro" id="IPR016461">
    <property type="entry name" value="COMT-like"/>
</dbReference>
<dbReference type="PROSITE" id="PS51683">
    <property type="entry name" value="SAM_OMT_II"/>
    <property type="match status" value="1"/>
</dbReference>
<evidence type="ECO:0000313" key="6">
    <source>
        <dbReference type="EMBL" id="ADN36260.1"/>
    </source>
</evidence>
<keyword evidence="7" id="KW-1185">Reference proteome</keyword>
<dbReference type="Pfam" id="PF08100">
    <property type="entry name" value="Dimerisation"/>
    <property type="match status" value="1"/>
</dbReference>
<dbReference type="CDD" id="cd02440">
    <property type="entry name" value="AdoMet_MTases"/>
    <property type="match status" value="1"/>
</dbReference>
<dbReference type="InterPro" id="IPR036390">
    <property type="entry name" value="WH_DNA-bd_sf"/>
</dbReference>
<dbReference type="Gene3D" id="1.10.10.10">
    <property type="entry name" value="Winged helix-like DNA-binding domain superfamily/Winged helix DNA-binding domain"/>
    <property type="match status" value="1"/>
</dbReference>
<dbReference type="PANTHER" id="PTHR43712">
    <property type="entry name" value="PUTATIVE (AFU_ORTHOLOGUE AFUA_4G14580)-RELATED"/>
    <property type="match status" value="1"/>
</dbReference>
<keyword evidence="1 6" id="KW-0489">Methyltransferase</keyword>
<dbReference type="KEGG" id="mpi:Mpet_1503"/>
<dbReference type="eggNOG" id="arCOG03411">
    <property type="taxonomic scope" value="Archaea"/>
</dbReference>
<dbReference type="InterPro" id="IPR029063">
    <property type="entry name" value="SAM-dependent_MTases_sf"/>
</dbReference>
<dbReference type="STRING" id="679926.Mpet_1503"/>